<comment type="caution">
    <text evidence="3">The sequence shown here is derived from an EMBL/GenBank/DDBJ whole genome shotgun (WGS) entry which is preliminary data.</text>
</comment>
<dbReference type="InterPro" id="IPR027417">
    <property type="entry name" value="P-loop_NTPase"/>
</dbReference>
<dbReference type="Gene3D" id="3.40.50.300">
    <property type="entry name" value="P-loop containing nucleotide triphosphate hydrolases"/>
    <property type="match status" value="1"/>
</dbReference>
<dbReference type="GO" id="GO:0005886">
    <property type="term" value="C:plasma membrane"/>
    <property type="evidence" value="ECO:0007669"/>
    <property type="project" value="TreeGrafter"/>
</dbReference>
<name>A0A318SER4_9DEIO</name>
<dbReference type="PANTHER" id="PTHR23076:SF97">
    <property type="entry name" value="ATP-DEPENDENT ZINC METALLOPROTEASE YME1L1"/>
    <property type="match status" value="1"/>
</dbReference>
<keyword evidence="2" id="KW-0732">Signal</keyword>
<dbReference type="AlphaFoldDB" id="A0A318SER4"/>
<keyword evidence="1" id="KW-0812">Transmembrane</keyword>
<dbReference type="GO" id="GO:0004176">
    <property type="term" value="F:ATP-dependent peptidase activity"/>
    <property type="evidence" value="ECO:0007669"/>
    <property type="project" value="TreeGrafter"/>
</dbReference>
<protein>
    <recommendedName>
        <fullName evidence="5">FtsH-like protein</fullName>
    </recommendedName>
</protein>
<evidence type="ECO:0000313" key="3">
    <source>
        <dbReference type="EMBL" id="PYE55172.1"/>
    </source>
</evidence>
<dbReference type="PANTHER" id="PTHR23076">
    <property type="entry name" value="METALLOPROTEASE M41 FTSH"/>
    <property type="match status" value="1"/>
</dbReference>
<keyword evidence="4" id="KW-1185">Reference proteome</keyword>
<gene>
    <name evidence="3" type="ORF">DES52_1031</name>
</gene>
<feature type="chain" id="PRO_5016444048" description="FtsH-like protein" evidence="2">
    <location>
        <begin position="23"/>
        <end position="176"/>
    </location>
</feature>
<feature type="non-terminal residue" evidence="3">
    <location>
        <position position="176"/>
    </location>
</feature>
<feature type="transmembrane region" description="Helical" evidence="1">
    <location>
        <begin position="90"/>
        <end position="110"/>
    </location>
</feature>
<evidence type="ECO:0000256" key="1">
    <source>
        <dbReference type="SAM" id="Phobius"/>
    </source>
</evidence>
<dbReference type="Proteomes" id="UP000248326">
    <property type="component" value="Unassembled WGS sequence"/>
</dbReference>
<proteinExistence type="predicted"/>
<reference evidence="3 4" key="1">
    <citation type="submission" date="2018-06" db="EMBL/GenBank/DDBJ databases">
        <title>Genomic Encyclopedia of Type Strains, Phase IV (KMG-IV): sequencing the most valuable type-strain genomes for metagenomic binning, comparative biology and taxonomic classification.</title>
        <authorList>
            <person name="Goeker M."/>
        </authorList>
    </citation>
    <scope>NUCLEOTIDE SEQUENCE [LARGE SCALE GENOMIC DNA]</scope>
    <source>
        <strain evidence="3 4">DSM 18048</strain>
    </source>
</reference>
<keyword evidence="1" id="KW-0472">Membrane</keyword>
<evidence type="ECO:0000313" key="4">
    <source>
        <dbReference type="Proteomes" id="UP000248326"/>
    </source>
</evidence>
<evidence type="ECO:0008006" key="5">
    <source>
        <dbReference type="Google" id="ProtNLM"/>
    </source>
</evidence>
<keyword evidence="1" id="KW-1133">Transmembrane helix</keyword>
<evidence type="ECO:0000256" key="2">
    <source>
        <dbReference type="SAM" id="SignalP"/>
    </source>
</evidence>
<dbReference type="EMBL" id="QJSX01000003">
    <property type="protein sequence ID" value="PYE55172.1"/>
    <property type="molecule type" value="Genomic_DNA"/>
</dbReference>
<sequence>MRETLRCVFFFLLLLGAATAQAPYTVGDFLRDLDAGRVQSVTLDALGNANVRIRGADREENIAVQATPNLLQRMRAAGADVVVRRTGNSLSWLTSLLPIVLLGLILFVFWRSMRGGAGGGANNNFGRSRAHVFTEGQVKVTFSEVAGCDEAKADLVEVVEFLKNPERFHSLGARIP</sequence>
<accession>A0A318SER4</accession>
<organism evidence="3 4">
    <name type="scientific">Deinococcus yavapaiensis KR-236</name>
    <dbReference type="NCBI Taxonomy" id="694435"/>
    <lineage>
        <taxon>Bacteria</taxon>
        <taxon>Thermotogati</taxon>
        <taxon>Deinococcota</taxon>
        <taxon>Deinococci</taxon>
        <taxon>Deinococcales</taxon>
        <taxon>Deinococcaceae</taxon>
        <taxon>Deinococcus</taxon>
    </lineage>
</organism>
<dbReference type="GO" id="GO:0006508">
    <property type="term" value="P:proteolysis"/>
    <property type="evidence" value="ECO:0007669"/>
    <property type="project" value="TreeGrafter"/>
</dbReference>
<dbReference type="GO" id="GO:0030163">
    <property type="term" value="P:protein catabolic process"/>
    <property type="evidence" value="ECO:0007669"/>
    <property type="project" value="TreeGrafter"/>
</dbReference>
<feature type="signal peptide" evidence="2">
    <location>
        <begin position="1"/>
        <end position="22"/>
    </location>
</feature>